<comment type="subcellular location">
    <subcellularLocation>
        <location evidence="7">Cytoplasm</location>
    </subcellularLocation>
</comment>
<evidence type="ECO:0000256" key="3">
    <source>
        <dbReference type="ARBA" id="ARBA00022432"/>
    </source>
</evidence>
<protein>
    <recommendedName>
        <fullName evidence="7">Glucose-6-phosphate isomerase</fullName>
        <shortName evidence="7">GPI</shortName>
        <ecNumber evidence="7">5.3.1.9</ecNumber>
    </recommendedName>
    <alternativeName>
        <fullName evidence="7">Phosphoglucose isomerase</fullName>
        <shortName evidence="7">PGI</shortName>
    </alternativeName>
    <alternativeName>
        <fullName evidence="7">Phosphohexose isomerase</fullName>
        <shortName evidence="7">PHI</shortName>
    </alternativeName>
</protein>
<dbReference type="CDD" id="cd05015">
    <property type="entry name" value="SIS_PGI_1"/>
    <property type="match status" value="1"/>
</dbReference>
<evidence type="ECO:0000256" key="5">
    <source>
        <dbReference type="ARBA" id="ARBA00023235"/>
    </source>
</evidence>
<dbReference type="InterPro" id="IPR035482">
    <property type="entry name" value="SIS_PGI_2"/>
</dbReference>
<comment type="pathway">
    <text evidence="1 7 8">Carbohydrate degradation; glycolysis; D-glyceraldehyde 3-phosphate and glycerone phosphate from D-glucose: step 2/4.</text>
</comment>
<dbReference type="Pfam" id="PF00342">
    <property type="entry name" value="PGI"/>
    <property type="match status" value="1"/>
</dbReference>
<dbReference type="UniPathway" id="UPA00138"/>
<dbReference type="InterPro" id="IPR046348">
    <property type="entry name" value="SIS_dom_sf"/>
</dbReference>
<dbReference type="InterPro" id="IPR018189">
    <property type="entry name" value="Phosphoglucose_isomerase_CS"/>
</dbReference>
<dbReference type="GO" id="GO:0051156">
    <property type="term" value="P:glucose 6-phosphate metabolic process"/>
    <property type="evidence" value="ECO:0007669"/>
    <property type="project" value="TreeGrafter"/>
</dbReference>
<comment type="pathway">
    <text evidence="7">Carbohydrate biosynthesis; gluconeogenesis.</text>
</comment>
<sequence>MWDKLRAHHEAVGDRRFETMLDAARAEDFSVQVGDLLFDYSKTNIDAEGRALLIELLDAAGVAARRDAMFEGEKINETEGRAVLHTALRNLDGGPVTVDGIDVMPGVLSTLDRMATFAEDVRAGRFAGAGGKITDVINIGIGGSDLGPKMATIALAPYHDGPRCHFVSNVDPADIAGVLRGCDPETTLVIVASKTFTTIETMTNARTAKAWMGEPVADPAAQFAALSTAADKTEAFGIDGTRVFGFEDWVGGRYSMWGPIGLSLMIAVGPEAFRAFLRGGQAMDRHFRAAPWAENMPALLALVGIWHNQVCGHSSRAVLPYDNRLSRLPAYLQQLEMESNGKGVSMDGADLTVNSGPIVWGEPGTNGQHAFYQLIHQGTRVVPCEFLVAATGPEEDLHHQHQLLVANCLAQSEALMKGRDLAEATGKVADKFEGAELERQARHRVFPGNRPSTTLAYPALTPEMLGMIIALYEQRVFVEGVVLGINSYDQWGVELGKELATALQPVVEGREEPAGKDGSTAGLVAYLRKNGL</sequence>
<evidence type="ECO:0000313" key="10">
    <source>
        <dbReference type="Proteomes" id="UP000193900"/>
    </source>
</evidence>
<keyword evidence="5 7" id="KW-0413">Isomerase</keyword>
<dbReference type="InterPro" id="IPR001672">
    <property type="entry name" value="G6P_Isomerase"/>
</dbReference>
<dbReference type="PANTHER" id="PTHR11469:SF1">
    <property type="entry name" value="GLUCOSE-6-PHOSPHATE ISOMERASE"/>
    <property type="match status" value="1"/>
</dbReference>
<dbReference type="PANTHER" id="PTHR11469">
    <property type="entry name" value="GLUCOSE-6-PHOSPHATE ISOMERASE"/>
    <property type="match status" value="1"/>
</dbReference>
<dbReference type="SUPFAM" id="SSF53697">
    <property type="entry name" value="SIS domain"/>
    <property type="match status" value="1"/>
</dbReference>
<comment type="function">
    <text evidence="7">Catalyzes the reversible isomerization of glucose-6-phosphate to fructose-6-phosphate.</text>
</comment>
<evidence type="ECO:0000256" key="7">
    <source>
        <dbReference type="HAMAP-Rule" id="MF_00473"/>
    </source>
</evidence>
<dbReference type="GO" id="GO:0005829">
    <property type="term" value="C:cytosol"/>
    <property type="evidence" value="ECO:0007669"/>
    <property type="project" value="TreeGrafter"/>
</dbReference>
<dbReference type="GO" id="GO:0097367">
    <property type="term" value="F:carbohydrate derivative binding"/>
    <property type="evidence" value="ECO:0007669"/>
    <property type="project" value="InterPro"/>
</dbReference>
<organism evidence="9 10">
    <name type="scientific">Roseisalinus antarcticus</name>
    <dbReference type="NCBI Taxonomy" id="254357"/>
    <lineage>
        <taxon>Bacteria</taxon>
        <taxon>Pseudomonadati</taxon>
        <taxon>Pseudomonadota</taxon>
        <taxon>Alphaproteobacteria</taxon>
        <taxon>Rhodobacterales</taxon>
        <taxon>Roseobacteraceae</taxon>
        <taxon>Roseisalinus</taxon>
    </lineage>
</organism>
<evidence type="ECO:0000313" key="9">
    <source>
        <dbReference type="EMBL" id="SLN13667.1"/>
    </source>
</evidence>
<reference evidence="9 10" key="1">
    <citation type="submission" date="2017-03" db="EMBL/GenBank/DDBJ databases">
        <authorList>
            <person name="Afonso C.L."/>
            <person name="Miller P.J."/>
            <person name="Scott M.A."/>
            <person name="Spackman E."/>
            <person name="Goraichik I."/>
            <person name="Dimitrov K.M."/>
            <person name="Suarez D.L."/>
            <person name="Swayne D.E."/>
        </authorList>
    </citation>
    <scope>NUCLEOTIDE SEQUENCE [LARGE SCALE GENOMIC DNA]</scope>
    <source>
        <strain evidence="9 10">CECT 7023</strain>
    </source>
</reference>
<evidence type="ECO:0000256" key="4">
    <source>
        <dbReference type="ARBA" id="ARBA00023152"/>
    </source>
</evidence>
<dbReference type="Gene3D" id="3.40.50.10490">
    <property type="entry name" value="Glucose-6-phosphate isomerase like protein, domain 1"/>
    <property type="match status" value="2"/>
</dbReference>
<evidence type="ECO:0000256" key="8">
    <source>
        <dbReference type="RuleBase" id="RU000612"/>
    </source>
</evidence>
<dbReference type="PROSITE" id="PS00765">
    <property type="entry name" value="P_GLUCOSE_ISOMERASE_1"/>
    <property type="match status" value="1"/>
</dbReference>
<dbReference type="EMBL" id="FWFZ01000001">
    <property type="protein sequence ID" value="SLN13667.1"/>
    <property type="molecule type" value="Genomic_DNA"/>
</dbReference>
<dbReference type="GO" id="GO:0048029">
    <property type="term" value="F:monosaccharide binding"/>
    <property type="evidence" value="ECO:0007669"/>
    <property type="project" value="TreeGrafter"/>
</dbReference>
<dbReference type="HAMAP" id="MF_00473">
    <property type="entry name" value="G6P_isomerase"/>
    <property type="match status" value="1"/>
</dbReference>
<dbReference type="GO" id="GO:0006094">
    <property type="term" value="P:gluconeogenesis"/>
    <property type="evidence" value="ECO:0007669"/>
    <property type="project" value="UniProtKB-UniRule"/>
</dbReference>
<feature type="active site" description="Proton donor" evidence="7">
    <location>
        <position position="338"/>
    </location>
</feature>
<accession>A0A1Y5RFT2</accession>
<dbReference type="CDD" id="cd05016">
    <property type="entry name" value="SIS_PGI_2"/>
    <property type="match status" value="1"/>
</dbReference>
<dbReference type="RefSeq" id="WP_085877015.1">
    <property type="nucleotide sequence ID" value="NZ_FWFZ01000001.1"/>
</dbReference>
<dbReference type="GO" id="GO:0006096">
    <property type="term" value="P:glycolytic process"/>
    <property type="evidence" value="ECO:0007669"/>
    <property type="project" value="UniProtKB-UniRule"/>
</dbReference>
<dbReference type="OrthoDB" id="140919at2"/>
<dbReference type="InterPro" id="IPR035476">
    <property type="entry name" value="SIS_PGI_1"/>
</dbReference>
<dbReference type="UniPathway" id="UPA00109">
    <property type="reaction ID" value="UER00181"/>
</dbReference>
<dbReference type="AlphaFoldDB" id="A0A1Y5RFT2"/>
<dbReference type="Gene3D" id="1.10.1390.10">
    <property type="match status" value="1"/>
</dbReference>
<proteinExistence type="inferred from homology"/>
<dbReference type="PROSITE" id="PS51463">
    <property type="entry name" value="P_GLUCOSE_ISOMERASE_3"/>
    <property type="match status" value="1"/>
</dbReference>
<dbReference type="GO" id="GO:0004347">
    <property type="term" value="F:glucose-6-phosphate isomerase activity"/>
    <property type="evidence" value="ECO:0007669"/>
    <property type="project" value="UniProtKB-UniRule"/>
</dbReference>
<gene>
    <name evidence="7 9" type="primary">pgi</name>
    <name evidence="9" type="ORF">ROA7023_00068</name>
</gene>
<dbReference type="EC" id="5.3.1.9" evidence="7"/>
<keyword evidence="4 7" id="KW-0324">Glycolysis</keyword>
<evidence type="ECO:0000256" key="1">
    <source>
        <dbReference type="ARBA" id="ARBA00004926"/>
    </source>
</evidence>
<dbReference type="PROSITE" id="PS00174">
    <property type="entry name" value="P_GLUCOSE_ISOMERASE_2"/>
    <property type="match status" value="1"/>
</dbReference>
<dbReference type="NCBIfam" id="NF001211">
    <property type="entry name" value="PRK00179.1"/>
    <property type="match status" value="1"/>
</dbReference>
<dbReference type="PRINTS" id="PR00662">
    <property type="entry name" value="G6PISOMERASE"/>
</dbReference>
<dbReference type="InterPro" id="IPR023096">
    <property type="entry name" value="G6P_Isomerase_C"/>
</dbReference>
<dbReference type="Proteomes" id="UP000193900">
    <property type="component" value="Unassembled WGS sequence"/>
</dbReference>
<comment type="catalytic activity">
    <reaction evidence="6 7 8">
        <text>alpha-D-glucose 6-phosphate = beta-D-fructose 6-phosphate</text>
        <dbReference type="Rhea" id="RHEA:11816"/>
        <dbReference type="ChEBI" id="CHEBI:57634"/>
        <dbReference type="ChEBI" id="CHEBI:58225"/>
        <dbReference type="EC" id="5.3.1.9"/>
    </reaction>
</comment>
<keyword evidence="10" id="KW-1185">Reference proteome</keyword>
<name>A0A1Y5RFT2_9RHOB</name>
<evidence type="ECO:0000256" key="6">
    <source>
        <dbReference type="ARBA" id="ARBA00029321"/>
    </source>
</evidence>
<feature type="active site" evidence="7">
    <location>
        <position position="497"/>
    </location>
</feature>
<keyword evidence="7" id="KW-0963">Cytoplasm</keyword>
<keyword evidence="3 7" id="KW-0312">Gluconeogenesis</keyword>
<comment type="similarity">
    <text evidence="2 7 8">Belongs to the GPI family.</text>
</comment>
<feature type="active site" evidence="7">
    <location>
        <position position="369"/>
    </location>
</feature>
<evidence type="ECO:0000256" key="2">
    <source>
        <dbReference type="ARBA" id="ARBA00006604"/>
    </source>
</evidence>